<dbReference type="AlphaFoldDB" id="A0A9N7VDK2"/>
<keyword evidence="2" id="KW-1185">Reference proteome</keyword>
<gene>
    <name evidence="1" type="ORF">PLEPLA_LOCUS35104</name>
</gene>
<sequence length="115" mass="11967">MGCGEVYQRPERPGSVRLRCSLVEVLHQHVHAAPVCKHPSNGSICQDSPNCPGLASDLRNPGGQKCGTPRLLHSCMSSWAPVICAPGAEPLISRLTVGLARGGADSVPGPPPSPE</sequence>
<accession>A0A9N7VDK2</accession>
<comment type="caution">
    <text evidence="1">The sequence shown here is derived from an EMBL/GenBank/DDBJ whole genome shotgun (WGS) entry which is preliminary data.</text>
</comment>
<reference evidence="1" key="1">
    <citation type="submission" date="2020-03" db="EMBL/GenBank/DDBJ databases">
        <authorList>
            <person name="Weist P."/>
        </authorList>
    </citation>
    <scope>NUCLEOTIDE SEQUENCE</scope>
</reference>
<evidence type="ECO:0000313" key="1">
    <source>
        <dbReference type="EMBL" id="CAB1447412.1"/>
    </source>
</evidence>
<dbReference type="Proteomes" id="UP001153269">
    <property type="component" value="Unassembled WGS sequence"/>
</dbReference>
<dbReference type="EMBL" id="CADEAL010003946">
    <property type="protein sequence ID" value="CAB1447412.1"/>
    <property type="molecule type" value="Genomic_DNA"/>
</dbReference>
<organism evidence="1 2">
    <name type="scientific">Pleuronectes platessa</name>
    <name type="common">European plaice</name>
    <dbReference type="NCBI Taxonomy" id="8262"/>
    <lineage>
        <taxon>Eukaryota</taxon>
        <taxon>Metazoa</taxon>
        <taxon>Chordata</taxon>
        <taxon>Craniata</taxon>
        <taxon>Vertebrata</taxon>
        <taxon>Euteleostomi</taxon>
        <taxon>Actinopterygii</taxon>
        <taxon>Neopterygii</taxon>
        <taxon>Teleostei</taxon>
        <taxon>Neoteleostei</taxon>
        <taxon>Acanthomorphata</taxon>
        <taxon>Carangaria</taxon>
        <taxon>Pleuronectiformes</taxon>
        <taxon>Pleuronectoidei</taxon>
        <taxon>Pleuronectidae</taxon>
        <taxon>Pleuronectes</taxon>
    </lineage>
</organism>
<evidence type="ECO:0000313" key="2">
    <source>
        <dbReference type="Proteomes" id="UP001153269"/>
    </source>
</evidence>
<name>A0A9N7VDK2_PLEPL</name>
<protein>
    <submittedName>
        <fullName evidence="1">Uncharacterized protein</fullName>
    </submittedName>
</protein>
<proteinExistence type="predicted"/>